<dbReference type="GO" id="GO:0009847">
    <property type="term" value="P:spore germination"/>
    <property type="evidence" value="ECO:0007669"/>
    <property type="project" value="InterPro"/>
</dbReference>
<feature type="transmembrane region" description="Helical" evidence="8">
    <location>
        <begin position="12"/>
        <end position="32"/>
    </location>
</feature>
<feature type="transmembrane region" description="Helical" evidence="8">
    <location>
        <begin position="187"/>
        <end position="208"/>
    </location>
</feature>
<evidence type="ECO:0000256" key="7">
    <source>
        <dbReference type="ARBA" id="ARBA00023136"/>
    </source>
</evidence>
<dbReference type="InterPro" id="IPR004761">
    <property type="entry name" value="Spore_GerAB"/>
</dbReference>
<comment type="similarity">
    <text evidence="2">Belongs to the amino acid-polyamine-organocation (APC) superfamily. Spore germination protein (SGP) (TC 2.A.3.9) family.</text>
</comment>
<comment type="subcellular location">
    <subcellularLocation>
        <location evidence="1">Membrane</location>
        <topology evidence="1">Multi-pass membrane protein</topology>
    </subcellularLocation>
</comment>
<name>A0A285H080_9FIRM</name>
<dbReference type="GO" id="GO:0016020">
    <property type="term" value="C:membrane"/>
    <property type="evidence" value="ECO:0007669"/>
    <property type="project" value="UniProtKB-SubCell"/>
</dbReference>
<keyword evidence="10" id="KW-1185">Reference proteome</keyword>
<evidence type="ECO:0000256" key="3">
    <source>
        <dbReference type="ARBA" id="ARBA00022448"/>
    </source>
</evidence>
<feature type="transmembrane region" description="Helical" evidence="8">
    <location>
        <begin position="145"/>
        <end position="167"/>
    </location>
</feature>
<dbReference type="RefSeq" id="WP_097017910.1">
    <property type="nucleotide sequence ID" value="NZ_OBDZ01000012.1"/>
</dbReference>
<feature type="transmembrane region" description="Helical" evidence="8">
    <location>
        <begin position="68"/>
        <end position="94"/>
    </location>
</feature>
<evidence type="ECO:0000256" key="2">
    <source>
        <dbReference type="ARBA" id="ARBA00007998"/>
    </source>
</evidence>
<feature type="transmembrane region" description="Helical" evidence="8">
    <location>
        <begin position="339"/>
        <end position="358"/>
    </location>
</feature>
<feature type="transmembrane region" description="Helical" evidence="8">
    <location>
        <begin position="106"/>
        <end position="133"/>
    </location>
</feature>
<keyword evidence="5 8" id="KW-0812">Transmembrane</keyword>
<evidence type="ECO:0000313" key="9">
    <source>
        <dbReference type="EMBL" id="SNY29229.1"/>
    </source>
</evidence>
<evidence type="ECO:0000256" key="6">
    <source>
        <dbReference type="ARBA" id="ARBA00022989"/>
    </source>
</evidence>
<gene>
    <name evidence="9" type="ORF">SAMN06265827_112130</name>
</gene>
<feature type="transmembrane region" description="Helical" evidence="8">
    <location>
        <begin position="220"/>
        <end position="242"/>
    </location>
</feature>
<keyword evidence="7 8" id="KW-0472">Membrane</keyword>
<feature type="transmembrane region" description="Helical" evidence="8">
    <location>
        <begin position="262"/>
        <end position="282"/>
    </location>
</feature>
<evidence type="ECO:0000256" key="4">
    <source>
        <dbReference type="ARBA" id="ARBA00022544"/>
    </source>
</evidence>
<evidence type="ECO:0000256" key="5">
    <source>
        <dbReference type="ARBA" id="ARBA00022692"/>
    </source>
</evidence>
<keyword evidence="3" id="KW-0813">Transport</keyword>
<protein>
    <submittedName>
        <fullName evidence="9">Spore germination protein KB</fullName>
    </submittedName>
</protein>
<feature type="transmembrane region" description="Helical" evidence="8">
    <location>
        <begin position="38"/>
        <end position="56"/>
    </location>
</feature>
<feature type="transmembrane region" description="Helical" evidence="8">
    <location>
        <begin position="303"/>
        <end position="327"/>
    </location>
</feature>
<evidence type="ECO:0000313" key="10">
    <source>
        <dbReference type="Proteomes" id="UP000219573"/>
    </source>
</evidence>
<reference evidence="10" key="1">
    <citation type="submission" date="2017-09" db="EMBL/GenBank/DDBJ databases">
        <authorList>
            <person name="Varghese N."/>
            <person name="Submissions S."/>
        </authorList>
    </citation>
    <scope>NUCLEOTIDE SEQUENCE [LARGE SCALE GENOMIC DNA]</scope>
    <source>
        <strain evidence="10">MSL47</strain>
    </source>
</reference>
<evidence type="ECO:0000256" key="1">
    <source>
        <dbReference type="ARBA" id="ARBA00004141"/>
    </source>
</evidence>
<evidence type="ECO:0000256" key="8">
    <source>
        <dbReference type="SAM" id="Phobius"/>
    </source>
</evidence>
<sequence>MGAENTTISIQELFMLMFLFEIGSTTLFALGIDAKQDAWLVILVALIIGLAFIWVYTELQRKFPEQNYIEIIISILGRGFGIPLALLYAVYWLWPAARNLREFGELITIVALPEESLAAILFLFILLSLYVLLSGIEVLGRTSLITLPIVLIFMLSIFILIYLSGVADFNNIRPIMANGIKPVLKTAYPNVAIFPFGEILICSMFWCYTEEEKLIRKTAMLVIILSGLLLSFTLFFDVSVLGDYYTSVTRIPLLRIIRVVDVGILTNIDIIGIVIIFLGGFYKMSIFLYGVARVVATVFNVKNYSRLLTITGFFLLWVAIVFEPSYVFHRWMTPFDTNYFYITFLHIIPLLLLFINWIKERINILSEG</sequence>
<keyword evidence="6 8" id="KW-1133">Transmembrane helix</keyword>
<dbReference type="AlphaFoldDB" id="A0A285H080"/>
<dbReference type="Pfam" id="PF03845">
    <property type="entry name" value="Spore_permease"/>
    <property type="match status" value="1"/>
</dbReference>
<dbReference type="NCBIfam" id="TIGR00912">
    <property type="entry name" value="2A0309"/>
    <property type="match status" value="1"/>
</dbReference>
<keyword evidence="4" id="KW-0309">Germination</keyword>
<dbReference type="PANTHER" id="PTHR34975">
    <property type="entry name" value="SPORE GERMINATION PROTEIN A2"/>
    <property type="match status" value="1"/>
</dbReference>
<organism evidence="9 10">
    <name type="scientific">Orenia metallireducens</name>
    <dbReference type="NCBI Taxonomy" id="1413210"/>
    <lineage>
        <taxon>Bacteria</taxon>
        <taxon>Bacillati</taxon>
        <taxon>Bacillota</taxon>
        <taxon>Clostridia</taxon>
        <taxon>Halanaerobiales</taxon>
        <taxon>Halobacteroidaceae</taxon>
        <taxon>Orenia</taxon>
    </lineage>
</organism>
<accession>A0A285H080</accession>
<dbReference type="Proteomes" id="UP000219573">
    <property type="component" value="Unassembled WGS sequence"/>
</dbReference>
<dbReference type="OrthoDB" id="1675410at2"/>
<dbReference type="EMBL" id="OBDZ01000012">
    <property type="protein sequence ID" value="SNY29229.1"/>
    <property type="molecule type" value="Genomic_DNA"/>
</dbReference>
<proteinExistence type="inferred from homology"/>
<dbReference type="PANTHER" id="PTHR34975:SF2">
    <property type="entry name" value="SPORE GERMINATION PROTEIN A2"/>
    <property type="match status" value="1"/>
</dbReference>